<keyword evidence="4" id="KW-0677">Repeat</keyword>
<dbReference type="OrthoDB" id="8922241at2759"/>
<keyword evidence="8" id="KW-0539">Nucleus</keyword>
<evidence type="ECO:0000313" key="13">
    <source>
        <dbReference type="Proteomes" id="UP000596742"/>
    </source>
</evidence>
<dbReference type="GO" id="GO:0005634">
    <property type="term" value="C:nucleus"/>
    <property type="evidence" value="ECO:0007669"/>
    <property type="project" value="UniProtKB-SubCell"/>
</dbReference>
<comment type="subcellular location">
    <subcellularLocation>
        <location evidence="1">Nucleus</location>
    </subcellularLocation>
</comment>
<feature type="domain" description="C2H2-type" evidence="11">
    <location>
        <begin position="502"/>
        <end position="529"/>
    </location>
</feature>
<evidence type="ECO:0000256" key="4">
    <source>
        <dbReference type="ARBA" id="ARBA00022737"/>
    </source>
</evidence>
<keyword evidence="3" id="KW-0479">Metal-binding</keyword>
<keyword evidence="13" id="KW-1185">Reference proteome</keyword>
<sequence>MTNWIGVTISPFAEIDSESVPSHDGEAKKMETFTVRLNIELKSWAVTGSVLGRQFIEEDKDVTQKFIQFCSDKYGLATEGSVTWKTETIQSIALEDEIGNPNSELAMEEDLEDKGKDLSINKVIMSKNPMDSQQAKLQCNENLIEKKKLLQTNAVRKSSRLENKEPNKYINMDIEIEGDYDSNGNTSEMDEDKDFDKNKSEMDEDEDFDKNKSEIDEDQDFNASCSNKGELEGERNFECSFCKLIFVTEAEHTSHNIDNHKTVFKDDNKPERTDFSCDLCHRQFLSEKQLKKHKQMHSSKKSVTCPLCKNIFYNEQSVKKHLKKIHQELRPYCFPCHSLFESESVFTEHKLQNICLKKNIANVQCKTCGKHFMSIKYLYTHKKLVHGLKVSICRFCTECFDKREDLSHHLETQHKTTTTCEGCRSIFKTELEFNKHLDDVHKDRVFRCSKCSDVFFKKRDFETHMEEHINGSKFICADCGKGFIHKISFNRHMISHSTMRPHQCESCGMCFKLPSTLRLHLRTHVQDKKYKCVSCDKEFRSTEGLKNHKIKYHMSEEELKSYKNKIYTCDHCGKKTGQKHVHVRHVRSHTGEKPFECSECMKTFPTNSALNIHRKSHLDKNKLLCVTCSMSFWNKSHFNRHIDSKKHRCLVAKQKQNLNKESSTHENAEQAKNTVIVLDNNNQNFSTEFGNNAPSSLTCIIIPENFQNVRLENYETVGNNVDTFYLKSSE</sequence>
<dbReference type="InterPro" id="IPR013087">
    <property type="entry name" value="Znf_C2H2_type"/>
</dbReference>
<keyword evidence="6" id="KW-0862">Zinc</keyword>
<dbReference type="Proteomes" id="UP000596742">
    <property type="component" value="Unassembled WGS sequence"/>
</dbReference>
<dbReference type="PANTHER" id="PTHR24381:SF393">
    <property type="entry name" value="CHROMATIN-LINKED ADAPTOR FOR MSL PROTEINS, ISOFORM B"/>
    <property type="match status" value="1"/>
</dbReference>
<dbReference type="GO" id="GO:0000981">
    <property type="term" value="F:DNA-binding transcription factor activity, RNA polymerase II-specific"/>
    <property type="evidence" value="ECO:0007669"/>
    <property type="project" value="TreeGrafter"/>
</dbReference>
<dbReference type="InterPro" id="IPR036236">
    <property type="entry name" value="Znf_C2H2_sf"/>
</dbReference>
<evidence type="ECO:0000256" key="10">
    <source>
        <dbReference type="SAM" id="MobiDB-lite"/>
    </source>
</evidence>
<name>A0A8B6G7Q1_MYTGA</name>
<dbReference type="PANTHER" id="PTHR24381">
    <property type="entry name" value="ZINC FINGER PROTEIN"/>
    <property type="match status" value="1"/>
</dbReference>
<dbReference type="GO" id="GO:0008270">
    <property type="term" value="F:zinc ion binding"/>
    <property type="evidence" value="ECO:0007669"/>
    <property type="project" value="UniProtKB-KW"/>
</dbReference>
<keyword evidence="7" id="KW-0238">DNA-binding</keyword>
<dbReference type="FunFam" id="3.30.160.60:FF:001437">
    <property type="entry name" value="Zinc finger protein 594"/>
    <property type="match status" value="1"/>
</dbReference>
<evidence type="ECO:0000256" key="3">
    <source>
        <dbReference type="ARBA" id="ARBA00022723"/>
    </source>
</evidence>
<accession>A0A8B6G7Q1</accession>
<feature type="domain" description="C2H2-type" evidence="11">
    <location>
        <begin position="446"/>
        <end position="473"/>
    </location>
</feature>
<protein>
    <recommendedName>
        <fullName evidence="11">C2H2-type domain-containing protein</fullName>
    </recommendedName>
</protein>
<dbReference type="FunFam" id="3.30.160.60:FF:000446">
    <property type="entry name" value="Zinc finger protein"/>
    <property type="match status" value="1"/>
</dbReference>
<keyword evidence="5 9" id="KW-0863">Zinc-finger</keyword>
<dbReference type="Gene3D" id="3.30.160.60">
    <property type="entry name" value="Classic Zinc Finger"/>
    <property type="match status" value="7"/>
</dbReference>
<comment type="similarity">
    <text evidence="2">Belongs to the krueppel C2H2-type zinc-finger protein family.</text>
</comment>
<dbReference type="GO" id="GO:0000977">
    <property type="term" value="F:RNA polymerase II transcription regulatory region sequence-specific DNA binding"/>
    <property type="evidence" value="ECO:0007669"/>
    <property type="project" value="TreeGrafter"/>
</dbReference>
<dbReference type="Pfam" id="PF12874">
    <property type="entry name" value="zf-met"/>
    <property type="match status" value="1"/>
</dbReference>
<feature type="domain" description="C2H2-type" evidence="11">
    <location>
        <begin position="275"/>
        <end position="302"/>
    </location>
</feature>
<feature type="domain" description="C2H2-type" evidence="11">
    <location>
        <begin position="303"/>
        <end position="331"/>
    </location>
</feature>
<organism evidence="12 13">
    <name type="scientific">Mytilus galloprovincialis</name>
    <name type="common">Mediterranean mussel</name>
    <dbReference type="NCBI Taxonomy" id="29158"/>
    <lineage>
        <taxon>Eukaryota</taxon>
        <taxon>Metazoa</taxon>
        <taxon>Spiralia</taxon>
        <taxon>Lophotrochozoa</taxon>
        <taxon>Mollusca</taxon>
        <taxon>Bivalvia</taxon>
        <taxon>Autobranchia</taxon>
        <taxon>Pteriomorphia</taxon>
        <taxon>Mytilida</taxon>
        <taxon>Mytiloidea</taxon>
        <taxon>Mytilidae</taxon>
        <taxon>Mytilinae</taxon>
        <taxon>Mytilus</taxon>
    </lineage>
</organism>
<evidence type="ECO:0000259" key="11">
    <source>
        <dbReference type="PROSITE" id="PS50157"/>
    </source>
</evidence>
<comment type="caution">
    <text evidence="12">The sequence shown here is derived from an EMBL/GenBank/DDBJ whole genome shotgun (WGS) entry which is preliminary data.</text>
</comment>
<feature type="region of interest" description="Disordered" evidence="10">
    <location>
        <begin position="176"/>
        <end position="214"/>
    </location>
</feature>
<proteinExistence type="inferred from homology"/>
<dbReference type="SUPFAM" id="SSF57667">
    <property type="entry name" value="beta-beta-alpha zinc fingers"/>
    <property type="match status" value="7"/>
</dbReference>
<evidence type="ECO:0000256" key="9">
    <source>
        <dbReference type="PROSITE-ProRule" id="PRU00042"/>
    </source>
</evidence>
<evidence type="ECO:0000256" key="7">
    <source>
        <dbReference type="ARBA" id="ARBA00023125"/>
    </source>
</evidence>
<dbReference type="AlphaFoldDB" id="A0A8B6G7Q1"/>
<feature type="domain" description="C2H2-type" evidence="11">
    <location>
        <begin position="595"/>
        <end position="622"/>
    </location>
</feature>
<feature type="domain" description="C2H2-type" evidence="11">
    <location>
        <begin position="530"/>
        <end position="558"/>
    </location>
</feature>
<dbReference type="EMBL" id="UYJE01007981">
    <property type="protein sequence ID" value="VDI59837.1"/>
    <property type="molecule type" value="Genomic_DNA"/>
</dbReference>
<feature type="domain" description="C2H2-type" evidence="11">
    <location>
        <begin position="363"/>
        <end position="386"/>
    </location>
</feature>
<reference evidence="12" key="1">
    <citation type="submission" date="2018-11" db="EMBL/GenBank/DDBJ databases">
        <authorList>
            <person name="Alioto T."/>
            <person name="Alioto T."/>
        </authorList>
    </citation>
    <scope>NUCLEOTIDE SEQUENCE</scope>
</reference>
<evidence type="ECO:0000256" key="5">
    <source>
        <dbReference type="ARBA" id="ARBA00022771"/>
    </source>
</evidence>
<dbReference type="Pfam" id="PF00096">
    <property type="entry name" value="zf-C2H2"/>
    <property type="match status" value="2"/>
</dbReference>
<evidence type="ECO:0000256" key="1">
    <source>
        <dbReference type="ARBA" id="ARBA00004123"/>
    </source>
</evidence>
<feature type="domain" description="C2H2-type" evidence="11">
    <location>
        <begin position="567"/>
        <end position="594"/>
    </location>
</feature>
<dbReference type="PROSITE" id="PS50157">
    <property type="entry name" value="ZINC_FINGER_C2H2_2"/>
    <property type="match status" value="9"/>
</dbReference>
<evidence type="ECO:0000256" key="6">
    <source>
        <dbReference type="ARBA" id="ARBA00022833"/>
    </source>
</evidence>
<evidence type="ECO:0000313" key="12">
    <source>
        <dbReference type="EMBL" id="VDI59837.1"/>
    </source>
</evidence>
<evidence type="ECO:0000256" key="2">
    <source>
        <dbReference type="ARBA" id="ARBA00006991"/>
    </source>
</evidence>
<feature type="domain" description="C2H2-type" evidence="11">
    <location>
        <begin position="474"/>
        <end position="501"/>
    </location>
</feature>
<dbReference type="PROSITE" id="PS00028">
    <property type="entry name" value="ZINC_FINGER_C2H2_1"/>
    <property type="match status" value="11"/>
</dbReference>
<evidence type="ECO:0000256" key="8">
    <source>
        <dbReference type="ARBA" id="ARBA00023242"/>
    </source>
</evidence>
<dbReference type="SMART" id="SM00355">
    <property type="entry name" value="ZnF_C2H2"/>
    <property type="match status" value="13"/>
</dbReference>
<dbReference type="Pfam" id="PF13912">
    <property type="entry name" value="zf-C2H2_6"/>
    <property type="match status" value="2"/>
</dbReference>
<gene>
    <name evidence="12" type="ORF">MGAL_10B016295</name>
</gene>